<feature type="compositionally biased region" description="Polar residues" evidence="1">
    <location>
        <begin position="18"/>
        <end position="47"/>
    </location>
</feature>
<organism evidence="2 3">
    <name type="scientific">Apiospora saccharicola</name>
    <dbReference type="NCBI Taxonomy" id="335842"/>
    <lineage>
        <taxon>Eukaryota</taxon>
        <taxon>Fungi</taxon>
        <taxon>Dikarya</taxon>
        <taxon>Ascomycota</taxon>
        <taxon>Pezizomycotina</taxon>
        <taxon>Sordariomycetes</taxon>
        <taxon>Xylariomycetidae</taxon>
        <taxon>Amphisphaeriales</taxon>
        <taxon>Apiosporaceae</taxon>
        <taxon>Apiospora</taxon>
    </lineage>
</organism>
<dbReference type="Proteomes" id="UP001446871">
    <property type="component" value="Unassembled WGS sequence"/>
</dbReference>
<keyword evidence="3" id="KW-1185">Reference proteome</keyword>
<accession>A0ABR1WF22</accession>
<sequence length="85" mass="8990">MPDQDGHPSQAAAPDAASTFSDSSTVCSRQDQSAPSPKANKSLTQRLKNVLSDVGRPPTATYDSEHGVKPKTPGTVDTMTRPPRI</sequence>
<protein>
    <submittedName>
        <fullName evidence="2">Uncharacterized protein</fullName>
    </submittedName>
</protein>
<gene>
    <name evidence="2" type="ORF">PG996_000885</name>
</gene>
<comment type="caution">
    <text evidence="2">The sequence shown here is derived from an EMBL/GenBank/DDBJ whole genome shotgun (WGS) entry which is preliminary data.</text>
</comment>
<evidence type="ECO:0000256" key="1">
    <source>
        <dbReference type="SAM" id="MobiDB-lite"/>
    </source>
</evidence>
<evidence type="ECO:0000313" key="3">
    <source>
        <dbReference type="Proteomes" id="UP001446871"/>
    </source>
</evidence>
<evidence type="ECO:0000313" key="2">
    <source>
        <dbReference type="EMBL" id="KAK8082104.1"/>
    </source>
</evidence>
<feature type="region of interest" description="Disordered" evidence="1">
    <location>
        <begin position="1"/>
        <end position="85"/>
    </location>
</feature>
<name>A0ABR1WF22_9PEZI</name>
<reference evidence="2 3" key="1">
    <citation type="submission" date="2023-01" db="EMBL/GenBank/DDBJ databases">
        <title>Analysis of 21 Apiospora genomes using comparative genomics revels a genus with tremendous synthesis potential of carbohydrate active enzymes and secondary metabolites.</title>
        <authorList>
            <person name="Sorensen T."/>
        </authorList>
    </citation>
    <scope>NUCLEOTIDE SEQUENCE [LARGE SCALE GENOMIC DNA]</scope>
    <source>
        <strain evidence="2 3">CBS 83171</strain>
    </source>
</reference>
<dbReference type="EMBL" id="JAQQWM010000001">
    <property type="protein sequence ID" value="KAK8082104.1"/>
    <property type="molecule type" value="Genomic_DNA"/>
</dbReference>
<proteinExistence type="predicted"/>